<accession>A0A3E0WQ50</accession>
<evidence type="ECO:0000313" key="1">
    <source>
        <dbReference type="EMBL" id="RFA35082.1"/>
    </source>
</evidence>
<dbReference type="EMBL" id="NFZW01000013">
    <property type="protein sequence ID" value="RFA35082.1"/>
    <property type="molecule type" value="Genomic_DNA"/>
</dbReference>
<sequence length="1951" mass="208736">MHLRAGRDHHDSRSRFDLNARTDLWNNTAAPIRTNPRAEIELMQDNRVRTANNSVVASVGDVYLVADEGIRRLSGRGTGKDLYREGAEGLGNVISGLVGGGEVSFAIETGNTHFGGTHVVTVDGDVRTSIRNEQLLHLDYRIEDGELIIFASSQSEGVEFEVSDTSLTQQIMERLDELYTYLVDYSGSQLEEAAFQAEINLLEMRLVELAEQAGLEIEYIDGRPNVPDEIPIKMITVEPIIAQSGNIHVFGDALVGSGTLEAPGDSLIDIVNDTPGFLAVGDLKIPTAEGGQLIFNRTVMEGDTTAELNQSIRHLNRSGLGNANFGEVITAESGPLPQINIRTPYEPSPLTVGGETGQFLAPDIYLRGDVRNLRGNVVVSNAAGSIYVDGNIRAYNSEIGAGRDFILTYQDGFRHIGNDPRTGTGGAPRVAGGNIVASARYLNINGLMQTGVAEWNLDVSDELIDSRIAIFELLGLGRPRGVHRMAATDPVTGQIGWSFDFDNNQIIVHPIEVDGGYMELTGQIMNTGGGQLKAIDGYGKINIANNTNYELLTQNLNAGEGIQGRIRLNDSAFSNDDTLRSTIYVMDGGEIKVYQGAYSRIRETDEFLLRTTEGRETTYSPRSGQDYVWVVGTTSEHRRQVIRYSDTAIGFIPSGSGTVHYDEEWQLSSAPIDGAEYVYIGRLPEGGIVFTNPITGDDIVFLPPRDELAPGQGHEVVDNIETEDPELTSRRNWTSCETRIIWCVETRQWQEDIYQWGERTYTRNTIRADYKIDIGFIGFDEGVINIDSVGDVTVTDNIRNVSGHVDIIGNRIEQRGESTSITGRTIDLKAEEGIGTRRELRLAADSVSATSTSGDIALDAFNGDLTLRQLDAQDGDVRLSAQRDIGTIGNAVIRGEAISLDARTGRIGTANRAVRIDTADNDNGLFNASAAQGVHVREVNGSLRVVQIDAGRADVSITVDDGDLIDANTEARRDERRLAELERLWEEMGLTGDAAQASLEQEKAAQEAAGETRYQRYWNLRNLSLDDNGNVVADAYDPDYQASLSAAQRTHLQEQLGWDEARITDYQKSLTAEYHDLHQEFGHLGGYDENFRYALSADQIAELERGAEWSVDQLRYSVSAGLLDQGTGGGVEIEAPNVIAGNVTLSARNIGRTLAEDVIIDVSDGFEGLTQEQRIALGTAERGDVFEDPENENVVRIVQRDAFIIDNTGSVTATADEDIFLGGRNNLNLYNVSGGAVRLSADGDITTLRPGETVLSGRDVILEAPNGSIGSLTNPLQTNISGVLTTRGAGTMNLHQVGDLRIDQVYGSTGVNLTVDGNLLSDREAGASLRGGWIDLNVAGNVGTENRLVNVELGADSSERLSMDIGGDAFIGAEQGVFATPGNLRFGDVAVGGDLAVSDVISLDFGGEASIGGTLTATLANAWTMGDDARLEVGERLTVEAGGEANLREVAVNGSDAHAVSIDASRINGVNGAAYHLRSNGTANLTAHDAIGSADERLLLDVRRINAFSDAGAVGLHLQGPVAGGNLTALADQVWLSGAGDIALTSIFGRDGVTAEVDGALAIGRLTSEGAAYIEAATLALDHGIADDEFVVRTNGQQTLGDIEAGGRMQLSASNGGIRFAALHGGEDLLLEAAGQVEAVVDARLDEPRPGVDRGVMLFRDTVVLNGGGDMNLGWVRSAEDRIVVDTAGTFAAQWLDTPMADILIHAGAADLGGAHAYSHVLVDTTADPADTDPRDWATFGQREGADIRFADLRSETGDVLVYAGGDVHGGDAVAYRDLILAGRNLTLGRTESLTRDLEFQALENILGQRAVSARDITIGAGGDLLFESVDYEGDISLSAGRNIWVRVGGDIDMERVEAGENVELFADGGIALVSVDAGGVVTLEAGEALRVEEYIRAGGNVTASGEQVVLDTVTAGGRSISTRAARSTCVGSTAMGGKICLPVPIYVSRR</sequence>
<comment type="caution">
    <text evidence="1">The sequence shown here is derived from an EMBL/GenBank/DDBJ whole genome shotgun (WGS) entry which is preliminary data.</text>
</comment>
<proteinExistence type="predicted"/>
<keyword evidence="2" id="KW-1185">Reference proteome</keyword>
<organism evidence="1 2">
    <name type="scientific">Alkalilimnicola ehrlichii</name>
    <dbReference type="NCBI Taxonomy" id="351052"/>
    <lineage>
        <taxon>Bacteria</taxon>
        <taxon>Pseudomonadati</taxon>
        <taxon>Pseudomonadota</taxon>
        <taxon>Gammaproteobacteria</taxon>
        <taxon>Chromatiales</taxon>
        <taxon>Ectothiorhodospiraceae</taxon>
        <taxon>Alkalilimnicola</taxon>
    </lineage>
</organism>
<evidence type="ECO:0000313" key="2">
    <source>
        <dbReference type="Proteomes" id="UP000256763"/>
    </source>
</evidence>
<dbReference type="Proteomes" id="UP000256763">
    <property type="component" value="Unassembled WGS sequence"/>
</dbReference>
<reference evidence="2" key="1">
    <citation type="submission" date="2017-05" db="EMBL/GenBank/DDBJ databases">
        <authorList>
            <person name="Sharma S."/>
            <person name="Sidhu C."/>
            <person name="Pinnaka A.K."/>
        </authorList>
    </citation>
    <scope>NUCLEOTIDE SEQUENCE [LARGE SCALE GENOMIC DNA]</scope>
    <source>
        <strain evidence="2">AK93</strain>
    </source>
</reference>
<protein>
    <recommendedName>
        <fullName evidence="3">DUF3739 domain-containing protein</fullName>
    </recommendedName>
</protein>
<gene>
    <name evidence="1" type="ORF">CAL65_13295</name>
</gene>
<name>A0A3E0WQ50_9GAMM</name>
<evidence type="ECO:0008006" key="3">
    <source>
        <dbReference type="Google" id="ProtNLM"/>
    </source>
</evidence>